<feature type="transmembrane region" description="Helical" evidence="1">
    <location>
        <begin position="31"/>
        <end position="49"/>
    </location>
</feature>
<dbReference type="Proteomes" id="UP000602057">
    <property type="component" value="Unassembled WGS sequence"/>
</dbReference>
<keyword evidence="1" id="KW-0812">Transmembrane</keyword>
<comment type="caution">
    <text evidence="3">The sequence shown here is derived from an EMBL/GenBank/DDBJ whole genome shotgun (WGS) entry which is preliminary data.</text>
</comment>
<dbReference type="RefSeq" id="WP_188216330.1">
    <property type="nucleotide sequence ID" value="NZ_BAABGH010000011.1"/>
</dbReference>
<keyword evidence="4" id="KW-1185">Reference proteome</keyword>
<organism evidence="3 4">
    <name type="scientific">Aestuariibaculum suncheonense</name>
    <dbReference type="NCBI Taxonomy" id="1028745"/>
    <lineage>
        <taxon>Bacteria</taxon>
        <taxon>Pseudomonadati</taxon>
        <taxon>Bacteroidota</taxon>
        <taxon>Flavobacteriia</taxon>
        <taxon>Flavobacteriales</taxon>
        <taxon>Flavobacteriaceae</taxon>
    </lineage>
</organism>
<feature type="domain" description="YcxB-like C-terminal" evidence="2">
    <location>
        <begin position="105"/>
        <end position="160"/>
    </location>
</feature>
<evidence type="ECO:0000313" key="3">
    <source>
        <dbReference type="EMBL" id="MBD0835844.1"/>
    </source>
</evidence>
<dbReference type="Pfam" id="PF14317">
    <property type="entry name" value="YcxB"/>
    <property type="match status" value="1"/>
</dbReference>
<sequence>MNLKYTLSKSDFLEYQLYASSKSKSQKGRRFRSRIIIPIIYVALGLYVGSIDENFAAGLVFAAVGVVWFILYPKYSKWRYKKHFQKHIEEHYASRIDKTVALTIQDNTLITKDFTAETKVNASELNELIELQHHFFIKLTTELALIVPKSAISDLEAFKKELLTLGADYVDDSSWQWK</sequence>
<dbReference type="EMBL" id="JACVXC010000003">
    <property type="protein sequence ID" value="MBD0835844.1"/>
    <property type="molecule type" value="Genomic_DNA"/>
</dbReference>
<protein>
    <submittedName>
        <fullName evidence="3">YcxB family protein</fullName>
    </submittedName>
</protein>
<gene>
    <name evidence="3" type="ORF">ICJ84_10385</name>
</gene>
<reference evidence="3" key="1">
    <citation type="journal article" date="2013" name="Int. J. Syst. Evol. Microbiol.">
        <title>Aestuariibaculum suncheonense gen. nov., sp. nov., a marine bacterium of the family Flavobacteriaceae isolated from a tidal flat and emended descriptions of the genera Gaetbulibacter and Tamlana.</title>
        <authorList>
            <person name="Jeong S.H."/>
            <person name="Park M.S."/>
            <person name="Jin H.M."/>
            <person name="Lee K."/>
            <person name="Park W."/>
            <person name="Jeon C.O."/>
        </authorList>
    </citation>
    <scope>NUCLEOTIDE SEQUENCE</scope>
    <source>
        <strain evidence="3">SC17</strain>
    </source>
</reference>
<feature type="transmembrane region" description="Helical" evidence="1">
    <location>
        <begin position="55"/>
        <end position="72"/>
    </location>
</feature>
<accession>A0A8J6UHJ8</accession>
<evidence type="ECO:0000259" key="2">
    <source>
        <dbReference type="Pfam" id="PF14317"/>
    </source>
</evidence>
<name>A0A8J6UHJ8_9FLAO</name>
<dbReference type="AlphaFoldDB" id="A0A8J6UHJ8"/>
<keyword evidence="1" id="KW-1133">Transmembrane helix</keyword>
<evidence type="ECO:0000256" key="1">
    <source>
        <dbReference type="SAM" id="Phobius"/>
    </source>
</evidence>
<reference evidence="3" key="2">
    <citation type="submission" date="2020-09" db="EMBL/GenBank/DDBJ databases">
        <authorList>
            <person name="Wu Z."/>
        </authorList>
    </citation>
    <scope>NUCLEOTIDE SEQUENCE</scope>
    <source>
        <strain evidence="3">SC17</strain>
    </source>
</reference>
<evidence type="ECO:0000313" key="4">
    <source>
        <dbReference type="Proteomes" id="UP000602057"/>
    </source>
</evidence>
<dbReference type="InterPro" id="IPR025588">
    <property type="entry name" value="YcxB-like_C"/>
</dbReference>
<proteinExistence type="predicted"/>
<keyword evidence="1" id="KW-0472">Membrane</keyword>